<name>A0A0B4C9I9_9MICO</name>
<evidence type="ECO:0000256" key="4">
    <source>
        <dbReference type="ARBA" id="ARBA00022989"/>
    </source>
</evidence>
<dbReference type="Pfam" id="PF00482">
    <property type="entry name" value="T2SSF"/>
    <property type="match status" value="1"/>
</dbReference>
<evidence type="ECO:0000256" key="1">
    <source>
        <dbReference type="ARBA" id="ARBA00004651"/>
    </source>
</evidence>
<sequence length="308" mass="32127">MSVLSLAASAVVLGVALGTGLLLVVGRLPRWAAPSLSRRVAPYLRDIADPRGITPLPPAAVTSSWQLLRDRLASSWVALGGGGSVGRRLRQAGWRQDVVAFRARQLGWAVGGLGTGGLLVVALTLLGRGGPTLAVLPPLFAAAGVLGCDYRLTRAARQRIARVEEELPTVLEFLSLCLAAGEGLRDALRRVGEVGSGVLTGELRAAVLASGTGSSLPDALLSVSKSLDVPALARAIEHLVAAMDRGAPLAHVLQEQAVDAREDAKRGLLELAGRKEILMLLPLVFLILPLSVLFAIFPGIVMLRLGVG</sequence>
<feature type="transmembrane region" description="Helical" evidence="6">
    <location>
        <begin position="277"/>
        <end position="303"/>
    </location>
</feature>
<dbReference type="AlphaFoldDB" id="A0A0B4C9I9"/>
<dbReference type="PANTHER" id="PTHR35007:SF4">
    <property type="entry name" value="CONSERVED TRANSMEMBRANE PROTEIN-RELATED"/>
    <property type="match status" value="1"/>
</dbReference>
<evidence type="ECO:0000256" key="3">
    <source>
        <dbReference type="ARBA" id="ARBA00022692"/>
    </source>
</evidence>
<dbReference type="GO" id="GO:0005886">
    <property type="term" value="C:plasma membrane"/>
    <property type="evidence" value="ECO:0007669"/>
    <property type="project" value="UniProtKB-SubCell"/>
</dbReference>
<dbReference type="RefSeq" id="WP_039415878.1">
    <property type="nucleotide sequence ID" value="NZ_JWSZ01000011.1"/>
</dbReference>
<reference evidence="8 9" key="1">
    <citation type="submission" date="2014-12" db="EMBL/GenBank/DDBJ databases">
        <title>Genome sequencing of Microbacterium hominis TPW29.</title>
        <authorList>
            <person name="Tan P.W."/>
            <person name="Chan K.-G."/>
        </authorList>
    </citation>
    <scope>NUCLEOTIDE SEQUENCE [LARGE SCALE GENOMIC DNA]</scope>
    <source>
        <strain evidence="8 9">TPW29</strain>
    </source>
</reference>
<protein>
    <submittedName>
        <fullName evidence="8">Type II secretion protein F</fullName>
    </submittedName>
</protein>
<keyword evidence="5 6" id="KW-0472">Membrane</keyword>
<organism evidence="8 9">
    <name type="scientific">Microbacterium hominis</name>
    <dbReference type="NCBI Taxonomy" id="162426"/>
    <lineage>
        <taxon>Bacteria</taxon>
        <taxon>Bacillati</taxon>
        <taxon>Actinomycetota</taxon>
        <taxon>Actinomycetes</taxon>
        <taxon>Micrococcales</taxon>
        <taxon>Microbacteriaceae</taxon>
        <taxon>Microbacterium</taxon>
    </lineage>
</organism>
<evidence type="ECO:0000256" key="5">
    <source>
        <dbReference type="ARBA" id="ARBA00023136"/>
    </source>
</evidence>
<evidence type="ECO:0000256" key="6">
    <source>
        <dbReference type="SAM" id="Phobius"/>
    </source>
</evidence>
<evidence type="ECO:0000256" key="2">
    <source>
        <dbReference type="ARBA" id="ARBA00022475"/>
    </source>
</evidence>
<keyword evidence="4 6" id="KW-1133">Transmembrane helix</keyword>
<dbReference type="PANTHER" id="PTHR35007">
    <property type="entry name" value="INTEGRAL MEMBRANE PROTEIN-RELATED"/>
    <property type="match status" value="1"/>
</dbReference>
<feature type="transmembrane region" description="Helical" evidence="6">
    <location>
        <begin position="106"/>
        <end position="127"/>
    </location>
</feature>
<evidence type="ECO:0000313" key="8">
    <source>
        <dbReference type="EMBL" id="KIC57784.1"/>
    </source>
</evidence>
<proteinExistence type="predicted"/>
<feature type="transmembrane region" description="Helical" evidence="6">
    <location>
        <begin position="133"/>
        <end position="152"/>
    </location>
</feature>
<evidence type="ECO:0000259" key="7">
    <source>
        <dbReference type="Pfam" id="PF00482"/>
    </source>
</evidence>
<gene>
    <name evidence="8" type="ORF">RM52_08740</name>
</gene>
<comment type="caution">
    <text evidence="8">The sequence shown here is derived from an EMBL/GenBank/DDBJ whole genome shotgun (WGS) entry which is preliminary data.</text>
</comment>
<comment type="subcellular location">
    <subcellularLocation>
        <location evidence="1">Cell membrane</location>
        <topology evidence="1">Multi-pass membrane protein</topology>
    </subcellularLocation>
</comment>
<dbReference type="InterPro" id="IPR018076">
    <property type="entry name" value="T2SS_GspF_dom"/>
</dbReference>
<keyword evidence="2" id="KW-1003">Cell membrane</keyword>
<feature type="transmembrane region" description="Helical" evidence="6">
    <location>
        <begin position="6"/>
        <end position="29"/>
    </location>
</feature>
<dbReference type="EMBL" id="JWSZ01000011">
    <property type="protein sequence ID" value="KIC57784.1"/>
    <property type="molecule type" value="Genomic_DNA"/>
</dbReference>
<dbReference type="Proteomes" id="UP000031202">
    <property type="component" value="Unassembled WGS sequence"/>
</dbReference>
<keyword evidence="3 6" id="KW-0812">Transmembrane</keyword>
<evidence type="ECO:0000313" key="9">
    <source>
        <dbReference type="Proteomes" id="UP000031202"/>
    </source>
</evidence>
<feature type="domain" description="Type II secretion system protein GspF" evidence="7">
    <location>
        <begin position="171"/>
        <end position="295"/>
    </location>
</feature>
<accession>A0A0B4C9I9</accession>